<dbReference type="STRING" id="8078.ENSFHEP00000001427"/>
<comment type="similarity">
    <text evidence="2">Belongs to the DNAAF1 family.</text>
</comment>
<feature type="region of interest" description="Disordered" evidence="7">
    <location>
        <begin position="301"/>
        <end position="435"/>
    </location>
</feature>
<comment type="subcellular location">
    <subcellularLocation>
        <location evidence="1">Cell projection</location>
        <location evidence="1">Cilium</location>
    </subcellularLocation>
</comment>
<proteinExistence type="inferred from homology"/>
<dbReference type="Proteomes" id="UP000265000">
    <property type="component" value="Unplaced"/>
</dbReference>
<dbReference type="GO" id="GO:0005930">
    <property type="term" value="C:axoneme"/>
    <property type="evidence" value="ECO:0007669"/>
    <property type="project" value="TreeGrafter"/>
</dbReference>
<dbReference type="InterPro" id="IPR050576">
    <property type="entry name" value="Cilia_flagella_integrity"/>
</dbReference>
<evidence type="ECO:0000313" key="8">
    <source>
        <dbReference type="Ensembl" id="ENSFHEP00000001427.1"/>
    </source>
</evidence>
<feature type="compositionally biased region" description="Basic and acidic residues" evidence="7">
    <location>
        <begin position="301"/>
        <end position="310"/>
    </location>
</feature>
<dbReference type="GeneTree" id="ENSGT00940000158494"/>
<dbReference type="PROSITE" id="PS51450">
    <property type="entry name" value="LRR"/>
    <property type="match status" value="3"/>
</dbReference>
<dbReference type="AlphaFoldDB" id="A0A3Q2NQU1"/>
<sequence length="564" mass="63178">MDGEVTTERPAESGNTADTSDRKGSDGSVKDGFQGGTNNSQQMRPSVREEEQAEPRMTKKFIRDHCRKNKLYSTPCLNDTLYLHLKGFSAIENLEEYTGLKCLWLQSNGLRRIENLHAQTDLRCLFLQQNLIRRLENLEPLRELCTLNVSNNYIRTIENISCLPRLSTLQIAHNKLESAQDIEHLGGCLALSVLDLSHNLLQEPDILPVLEAMPELRVLNLMGNQVVRKMPNYRKTMIVRLKQLTFLDDRPVFPRDRACAEAWAAGGLQGERKEREAWETRERRRIQESLDSLARIREKALERKRLRDSQEGGQTGPAPTAEPFSEEDTSGTLPPPKGESAQASMQDSLGAHEDLGQCQTSKQPAAQVEHLEGDQLAEESDDEVTEKVRERPQTDVGEEEHTLVKESTEKEPPVQAWPVLPAAQRGSPHGPGPLVTELEDEEQLDAVHLPISRSLRIDELPDLEEADAGVAGWCHRQVFKPKIEDMSGGSGEETPPDNQGGGVSILRPNQRSLFLMGVRNKPAMLSPHSTWLLHPEDEEDATQHPGFKSKPPSSVESCLIEELD</sequence>
<dbReference type="PANTHER" id="PTHR45973">
    <property type="entry name" value="PROTEIN PHOSPHATASE 1 REGULATORY SUBUNIT SDS22-RELATED"/>
    <property type="match status" value="1"/>
</dbReference>
<dbReference type="Pfam" id="PF14580">
    <property type="entry name" value="LRR_9"/>
    <property type="match status" value="1"/>
</dbReference>
<name>A0A3Q2NQU1_FUNHE</name>
<protein>
    <submittedName>
        <fullName evidence="8">Dynein axonemal assembly factor 1</fullName>
    </submittedName>
</protein>
<reference evidence="8" key="2">
    <citation type="submission" date="2025-09" db="UniProtKB">
        <authorList>
            <consortium name="Ensembl"/>
        </authorList>
    </citation>
    <scope>IDENTIFICATION</scope>
</reference>
<dbReference type="FunFam" id="3.80.10.10:FF:000331">
    <property type="entry name" value="Dynein assembly factor 1, axonemal homolog"/>
    <property type="match status" value="1"/>
</dbReference>
<dbReference type="InterPro" id="IPR032675">
    <property type="entry name" value="LRR_dom_sf"/>
</dbReference>
<accession>A0A3Q2NQU1</accession>
<evidence type="ECO:0000256" key="3">
    <source>
        <dbReference type="ARBA" id="ARBA00022614"/>
    </source>
</evidence>
<feature type="compositionally biased region" description="Basic and acidic residues" evidence="7">
    <location>
        <begin position="19"/>
        <end position="29"/>
    </location>
</feature>
<dbReference type="PANTHER" id="PTHR45973:SF9">
    <property type="entry name" value="LEUCINE-RICH REPEAT-CONTAINING PROTEIN 46"/>
    <property type="match status" value="1"/>
</dbReference>
<dbReference type="SMART" id="SM00365">
    <property type="entry name" value="LRR_SD22"/>
    <property type="match status" value="4"/>
</dbReference>
<dbReference type="Gene3D" id="3.80.10.10">
    <property type="entry name" value="Ribonuclease Inhibitor"/>
    <property type="match status" value="2"/>
</dbReference>
<keyword evidence="9" id="KW-1185">Reference proteome</keyword>
<feature type="compositionally biased region" description="Basic and acidic residues" evidence="7">
    <location>
        <begin position="46"/>
        <end position="59"/>
    </location>
</feature>
<evidence type="ECO:0000256" key="2">
    <source>
        <dbReference type="ARBA" id="ARBA00006453"/>
    </source>
</evidence>
<feature type="compositionally biased region" description="Basic and acidic residues" evidence="7">
    <location>
        <begin position="385"/>
        <end position="412"/>
    </location>
</feature>
<feature type="compositionally biased region" description="Acidic residues" evidence="7">
    <location>
        <begin position="375"/>
        <end position="384"/>
    </location>
</feature>
<dbReference type="SUPFAM" id="SSF52075">
    <property type="entry name" value="Outer arm dynein light chain 1"/>
    <property type="match status" value="1"/>
</dbReference>
<keyword evidence="5" id="KW-0969">Cilium</keyword>
<feature type="region of interest" description="Disordered" evidence="7">
    <location>
        <begin position="1"/>
        <end position="59"/>
    </location>
</feature>
<evidence type="ECO:0000256" key="6">
    <source>
        <dbReference type="ARBA" id="ARBA00023273"/>
    </source>
</evidence>
<evidence type="ECO:0000256" key="4">
    <source>
        <dbReference type="ARBA" id="ARBA00022737"/>
    </source>
</evidence>
<feature type="compositionally biased region" description="Basic and acidic residues" evidence="7">
    <location>
        <begin position="1"/>
        <end position="11"/>
    </location>
</feature>
<evidence type="ECO:0000256" key="5">
    <source>
        <dbReference type="ARBA" id="ARBA00023069"/>
    </source>
</evidence>
<keyword evidence="4" id="KW-0677">Repeat</keyword>
<dbReference type="GO" id="GO:0070840">
    <property type="term" value="F:dynein complex binding"/>
    <property type="evidence" value="ECO:0007669"/>
    <property type="project" value="TreeGrafter"/>
</dbReference>
<dbReference type="FunFam" id="3.80.10.10:FF:000166">
    <property type="entry name" value="Dynein assembly factor 1, axonemal"/>
    <property type="match status" value="1"/>
</dbReference>
<reference evidence="8" key="1">
    <citation type="submission" date="2025-08" db="UniProtKB">
        <authorList>
            <consortium name="Ensembl"/>
        </authorList>
    </citation>
    <scope>IDENTIFICATION</scope>
</reference>
<evidence type="ECO:0000256" key="1">
    <source>
        <dbReference type="ARBA" id="ARBA00004138"/>
    </source>
</evidence>
<keyword evidence="3" id="KW-0433">Leucine-rich repeat</keyword>
<dbReference type="GO" id="GO:0035082">
    <property type="term" value="P:axoneme assembly"/>
    <property type="evidence" value="ECO:0007669"/>
    <property type="project" value="TreeGrafter"/>
</dbReference>
<dbReference type="InterPro" id="IPR001611">
    <property type="entry name" value="Leu-rich_rpt"/>
</dbReference>
<keyword evidence="6" id="KW-0966">Cell projection</keyword>
<feature type="region of interest" description="Disordered" evidence="7">
    <location>
        <begin position="483"/>
        <end position="507"/>
    </location>
</feature>
<evidence type="ECO:0000313" key="9">
    <source>
        <dbReference type="Proteomes" id="UP000265000"/>
    </source>
</evidence>
<dbReference type="Ensembl" id="ENSFHET00000013904.1">
    <property type="protein sequence ID" value="ENSFHEP00000001427.1"/>
    <property type="gene ID" value="ENSFHEG00000002171.1"/>
</dbReference>
<evidence type="ECO:0000256" key="7">
    <source>
        <dbReference type="SAM" id="MobiDB-lite"/>
    </source>
</evidence>
<organism evidence="8 9">
    <name type="scientific">Fundulus heteroclitus</name>
    <name type="common">Killifish</name>
    <name type="synonym">Mummichog</name>
    <dbReference type="NCBI Taxonomy" id="8078"/>
    <lineage>
        <taxon>Eukaryota</taxon>
        <taxon>Metazoa</taxon>
        <taxon>Chordata</taxon>
        <taxon>Craniata</taxon>
        <taxon>Vertebrata</taxon>
        <taxon>Euteleostomi</taxon>
        <taxon>Actinopterygii</taxon>
        <taxon>Neopterygii</taxon>
        <taxon>Teleostei</taxon>
        <taxon>Neoteleostei</taxon>
        <taxon>Acanthomorphata</taxon>
        <taxon>Ovalentaria</taxon>
        <taxon>Atherinomorphae</taxon>
        <taxon>Cyprinodontiformes</taxon>
        <taxon>Fundulidae</taxon>
        <taxon>Fundulus</taxon>
    </lineage>
</organism>
<feature type="region of interest" description="Disordered" evidence="7">
    <location>
        <begin position="529"/>
        <end position="564"/>
    </location>
</feature>